<evidence type="ECO:0000313" key="2">
    <source>
        <dbReference type="Proteomes" id="UP000429552"/>
    </source>
</evidence>
<organism evidence="1 2">
    <name type="scientific">Streptomyces nigrescens</name>
    <dbReference type="NCBI Taxonomy" id="1920"/>
    <lineage>
        <taxon>Bacteria</taxon>
        <taxon>Bacillati</taxon>
        <taxon>Actinomycetota</taxon>
        <taxon>Actinomycetes</taxon>
        <taxon>Kitasatosporales</taxon>
        <taxon>Streptomycetaceae</taxon>
        <taxon>Streptomyces</taxon>
    </lineage>
</organism>
<dbReference type="AlphaFoldDB" id="A0A640THW2"/>
<accession>A0A640THW2</accession>
<name>A0A640THW2_STRNI</name>
<reference evidence="1 2" key="1">
    <citation type="submission" date="2019-12" db="EMBL/GenBank/DDBJ databases">
        <title>Whole genome shotgun sequence of Streptomyces libani subsp. libani NBRC 13452.</title>
        <authorList>
            <person name="Ichikawa N."/>
            <person name="Kimura A."/>
            <person name="Kitahashi Y."/>
            <person name="Komaki H."/>
            <person name="Tamura T."/>
        </authorList>
    </citation>
    <scope>NUCLEOTIDE SEQUENCE [LARGE SCALE GENOMIC DNA]</scope>
    <source>
        <strain evidence="1 2">NBRC 13452</strain>
    </source>
</reference>
<sequence length="71" mass="7742">MCGTIHIVRAVKARVTAASSALRHGSRRVWAASAMSSGTHQTQWWDQLIGETSSAVTAVQSTPQPSRPRRR</sequence>
<evidence type="ECO:0000313" key="1">
    <source>
        <dbReference type="EMBL" id="GFE22744.1"/>
    </source>
</evidence>
<dbReference type="EMBL" id="BLIP01000001">
    <property type="protein sequence ID" value="GFE22744.1"/>
    <property type="molecule type" value="Genomic_DNA"/>
</dbReference>
<gene>
    <name evidence="1" type="ORF">Sliba_31970</name>
</gene>
<protein>
    <submittedName>
        <fullName evidence="1">Uncharacterized protein</fullName>
    </submittedName>
</protein>
<proteinExistence type="predicted"/>
<comment type="caution">
    <text evidence="1">The sequence shown here is derived from an EMBL/GenBank/DDBJ whole genome shotgun (WGS) entry which is preliminary data.</text>
</comment>
<dbReference type="Proteomes" id="UP000429552">
    <property type="component" value="Unassembled WGS sequence"/>
</dbReference>